<evidence type="ECO:0008006" key="17">
    <source>
        <dbReference type="Google" id="ProtNLM"/>
    </source>
</evidence>
<evidence type="ECO:0000256" key="7">
    <source>
        <dbReference type="ARBA" id="ARBA00022870"/>
    </source>
</evidence>
<keyword evidence="7" id="KW-1043">Host membrane</keyword>
<keyword evidence="13" id="KW-0449">Lipoprotein</keyword>
<keyword evidence="6" id="KW-0812">Transmembrane</keyword>
<evidence type="ECO:0000256" key="12">
    <source>
        <dbReference type="ARBA" id="ARBA00023180"/>
    </source>
</evidence>
<reference evidence="15" key="3">
    <citation type="submission" date="2025-09" db="UniProtKB">
        <authorList>
            <consortium name="Ensembl"/>
        </authorList>
    </citation>
    <scope>IDENTIFICATION</scope>
</reference>
<keyword evidence="9" id="KW-0472">Membrane</keyword>
<dbReference type="Proteomes" id="UP000472268">
    <property type="component" value="Chromosome 6"/>
</dbReference>
<evidence type="ECO:0000256" key="2">
    <source>
        <dbReference type="ARBA" id="ARBA00004531"/>
    </source>
</evidence>
<dbReference type="OMA" id="SHIQLCA"/>
<name>A0A673UGP7_SURSU</name>
<dbReference type="SUPFAM" id="SSF49830">
    <property type="entry name" value="ENV polyprotein, receptor-binding domain"/>
    <property type="match status" value="1"/>
</dbReference>
<dbReference type="PANTHER" id="PTHR10424:SF81">
    <property type="entry name" value="ERVV2 PROTEIN"/>
    <property type="match status" value="1"/>
</dbReference>
<evidence type="ECO:0000313" key="15">
    <source>
        <dbReference type="Ensembl" id="ENSSSUP00005020636.1"/>
    </source>
</evidence>
<dbReference type="Pfam" id="PF00429">
    <property type="entry name" value="TLV_coat"/>
    <property type="match status" value="1"/>
</dbReference>
<protein>
    <recommendedName>
        <fullName evidence="17">Envelope glycoprotein</fullName>
    </recommendedName>
</protein>
<evidence type="ECO:0000256" key="4">
    <source>
        <dbReference type="ARBA" id="ARBA00022511"/>
    </source>
</evidence>
<dbReference type="Gene3D" id="3.90.310.10">
    <property type="entry name" value="ENV polyprotein, receptor-binding domain"/>
    <property type="match status" value="1"/>
</dbReference>
<keyword evidence="10" id="KW-0564">Palmitate</keyword>
<dbReference type="InterPro" id="IPR018154">
    <property type="entry name" value="TLV/ENV_coat_polyprotein"/>
</dbReference>
<dbReference type="Ensembl" id="ENSSSUT00005023597.1">
    <property type="protein sequence ID" value="ENSSSUP00005020636.1"/>
    <property type="gene ID" value="ENSSSUG00005013368.1"/>
</dbReference>
<evidence type="ECO:0000313" key="16">
    <source>
        <dbReference type="Proteomes" id="UP000472268"/>
    </source>
</evidence>
<keyword evidence="16" id="KW-1185">Reference proteome</keyword>
<evidence type="ECO:0000256" key="8">
    <source>
        <dbReference type="ARBA" id="ARBA00022989"/>
    </source>
</evidence>
<keyword evidence="8" id="KW-1133">Transmembrane helix</keyword>
<evidence type="ECO:0000256" key="14">
    <source>
        <dbReference type="SAM" id="MobiDB-lite"/>
    </source>
</evidence>
<evidence type="ECO:0000256" key="10">
    <source>
        <dbReference type="ARBA" id="ARBA00023139"/>
    </source>
</evidence>
<dbReference type="PANTHER" id="PTHR10424">
    <property type="entry name" value="VIRAL ENVELOPE PROTEIN"/>
    <property type="match status" value="1"/>
</dbReference>
<dbReference type="AlphaFoldDB" id="A0A673UGP7"/>
<sequence length="308" mass="34488">LQKNSWKKSSHASESLPFYVCPGFHRARSLNPKCGGASEFFCKNWGCETSGDTYWSPTSSWDYIKVTANYTHSKTRSQGNNNWLKDPQCSGWCHPLKISFTSAGKNKKLWTSGYTWGLRLYKERHDDGLIFRVKMTISNTPPLAVGPNKVLSNQRPLAPNRPESSPTPTPTSPSLQPSSLWGPTSKDPNSVQRLFNLIQGVYLALNQTSPNMTESCWLCLSSIPPYYQGIAYPGQFNSSATHTACSWGTQGKITLTEMYGKGTCIGTVPSDYQSLCNQTLEVPNKTSNEYLIPLVQFEGKWSFRKEHF</sequence>
<keyword evidence="4" id="KW-1032">Host cell membrane</keyword>
<reference evidence="15" key="2">
    <citation type="submission" date="2025-08" db="UniProtKB">
        <authorList>
            <consortium name="Ensembl"/>
        </authorList>
    </citation>
    <scope>IDENTIFICATION</scope>
</reference>
<accession>A0A673UGP7</accession>
<proteinExistence type="predicted"/>
<evidence type="ECO:0000256" key="1">
    <source>
        <dbReference type="ARBA" id="ARBA00004402"/>
    </source>
</evidence>
<evidence type="ECO:0000256" key="13">
    <source>
        <dbReference type="ARBA" id="ARBA00023288"/>
    </source>
</evidence>
<keyword evidence="12" id="KW-0325">Glycoprotein</keyword>
<reference evidence="15 16" key="1">
    <citation type="submission" date="2019-05" db="EMBL/GenBank/DDBJ databases">
        <title>A Chromosome-scale Meerkat (S. suricatta) Genome Assembly.</title>
        <authorList>
            <person name="Dudchenko O."/>
            <person name="Lieberman Aiden E."/>
            <person name="Tung J."/>
            <person name="Barreiro L.B."/>
            <person name="Clutton-Brock T.H."/>
        </authorList>
    </citation>
    <scope>NUCLEOTIDE SEQUENCE [LARGE SCALE GENOMIC DNA]</scope>
</reference>
<evidence type="ECO:0000256" key="11">
    <source>
        <dbReference type="ARBA" id="ARBA00023157"/>
    </source>
</evidence>
<comment type="subcellular location">
    <subcellularLocation>
        <location evidence="1">Host cell membrane</location>
        <topology evidence="1">Single-pass type I membrane protein</topology>
    </subcellularLocation>
    <subcellularLocation>
        <location evidence="2">Host endomembrane system</location>
        <topology evidence="2">Peripheral membrane protein</topology>
    </subcellularLocation>
    <subcellularLocation>
        <location evidence="3">Virion membrane</location>
        <topology evidence="3">Single-pass type I membrane protein</topology>
    </subcellularLocation>
</comment>
<evidence type="ECO:0000256" key="5">
    <source>
        <dbReference type="ARBA" id="ARBA00022581"/>
    </source>
</evidence>
<feature type="region of interest" description="Disordered" evidence="14">
    <location>
        <begin position="144"/>
        <end position="185"/>
    </location>
</feature>
<evidence type="ECO:0000256" key="3">
    <source>
        <dbReference type="ARBA" id="ARBA00004563"/>
    </source>
</evidence>
<keyword evidence="5" id="KW-0945">Host-virus interaction</keyword>
<evidence type="ECO:0000256" key="9">
    <source>
        <dbReference type="ARBA" id="ARBA00023136"/>
    </source>
</evidence>
<evidence type="ECO:0000256" key="6">
    <source>
        <dbReference type="ARBA" id="ARBA00022692"/>
    </source>
</evidence>
<organism evidence="15 16">
    <name type="scientific">Suricata suricatta</name>
    <name type="common">Meerkat</name>
    <dbReference type="NCBI Taxonomy" id="37032"/>
    <lineage>
        <taxon>Eukaryota</taxon>
        <taxon>Metazoa</taxon>
        <taxon>Chordata</taxon>
        <taxon>Craniata</taxon>
        <taxon>Vertebrata</taxon>
        <taxon>Euteleostomi</taxon>
        <taxon>Mammalia</taxon>
        <taxon>Eutheria</taxon>
        <taxon>Laurasiatheria</taxon>
        <taxon>Carnivora</taxon>
        <taxon>Feliformia</taxon>
        <taxon>Herpestidae</taxon>
        <taxon>Suricata</taxon>
    </lineage>
</organism>
<dbReference type="InterPro" id="IPR008981">
    <property type="entry name" value="FMuLV_rcpt-bd"/>
</dbReference>
<keyword evidence="11" id="KW-1015">Disulfide bond</keyword>